<dbReference type="Proteomes" id="UP000695026">
    <property type="component" value="Unplaced"/>
</dbReference>
<dbReference type="Pfam" id="PF00400">
    <property type="entry name" value="WD40"/>
    <property type="match status" value="2"/>
</dbReference>
<dbReference type="AlphaFoldDB" id="A0A9F5JFK5"/>
<dbReference type="PANTHER" id="PTHR19878:SF7">
    <property type="entry name" value="PROTEIN ATG16L2"/>
    <property type="match status" value="1"/>
</dbReference>
<reference evidence="3" key="1">
    <citation type="submission" date="2025-08" db="UniProtKB">
        <authorList>
            <consortium name="RefSeq"/>
        </authorList>
    </citation>
    <scope>IDENTIFICATION</scope>
    <source>
        <tissue evidence="3">Liver</tissue>
    </source>
</reference>
<evidence type="ECO:0000313" key="2">
    <source>
        <dbReference type="Proteomes" id="UP000695026"/>
    </source>
</evidence>
<dbReference type="GeneID" id="103053983"/>
<dbReference type="InterPro" id="IPR036322">
    <property type="entry name" value="WD40_repeat_dom_sf"/>
</dbReference>
<organism evidence="2 3">
    <name type="scientific">Python bivittatus</name>
    <name type="common">Burmese python</name>
    <name type="synonym">Python molurus bivittatus</name>
    <dbReference type="NCBI Taxonomy" id="176946"/>
    <lineage>
        <taxon>Eukaryota</taxon>
        <taxon>Metazoa</taxon>
        <taxon>Chordata</taxon>
        <taxon>Craniata</taxon>
        <taxon>Vertebrata</taxon>
        <taxon>Euteleostomi</taxon>
        <taxon>Lepidosauria</taxon>
        <taxon>Squamata</taxon>
        <taxon>Bifurcata</taxon>
        <taxon>Unidentata</taxon>
        <taxon>Episquamata</taxon>
        <taxon>Toxicofera</taxon>
        <taxon>Serpentes</taxon>
        <taxon>Henophidia</taxon>
        <taxon>Pythonidae</taxon>
        <taxon>Python</taxon>
    </lineage>
</organism>
<sequence length="103" mass="11653">MEDRVTSLSLSSDQLQLLSCSRDNALRLIDLRVFAVRQVFSPDKRYTLVGSVDGTIFLWNTRTGKLETRLAGVHRSSVNAVAWCPFGIRIGSVDQCRKVVLWR</sequence>
<dbReference type="RefSeq" id="XP_025032851.1">
    <property type="nucleotide sequence ID" value="XM_025177083.1"/>
</dbReference>
<feature type="repeat" description="WD" evidence="1">
    <location>
        <begin position="40"/>
        <end position="69"/>
    </location>
</feature>
<name>A0A9F5JFK5_PYTBI</name>
<dbReference type="PROSITE" id="PS50082">
    <property type="entry name" value="WD_REPEATS_2"/>
    <property type="match status" value="1"/>
</dbReference>
<gene>
    <name evidence="3" type="primary">LOC103053983</name>
</gene>
<dbReference type="PANTHER" id="PTHR19878">
    <property type="entry name" value="AUTOPHAGY PROTEIN 16-LIKE"/>
    <property type="match status" value="1"/>
</dbReference>
<protein>
    <submittedName>
        <fullName evidence="3">Autophagy-related protein 16-2-like isoform X2</fullName>
    </submittedName>
</protein>
<dbReference type="InterPro" id="IPR001680">
    <property type="entry name" value="WD40_rpt"/>
</dbReference>
<dbReference type="SUPFAM" id="SSF50978">
    <property type="entry name" value="WD40 repeat-like"/>
    <property type="match status" value="1"/>
</dbReference>
<evidence type="ECO:0000256" key="1">
    <source>
        <dbReference type="PROSITE-ProRule" id="PRU00221"/>
    </source>
</evidence>
<dbReference type="SMART" id="SM00320">
    <property type="entry name" value="WD40"/>
    <property type="match status" value="2"/>
</dbReference>
<evidence type="ECO:0000313" key="3">
    <source>
        <dbReference type="RefSeq" id="XP_025032851.1"/>
    </source>
</evidence>
<dbReference type="InterPro" id="IPR015943">
    <property type="entry name" value="WD40/YVTN_repeat-like_dom_sf"/>
</dbReference>
<dbReference type="InterPro" id="IPR045160">
    <property type="entry name" value="ATG16"/>
</dbReference>
<keyword evidence="2" id="KW-1185">Reference proteome</keyword>
<accession>A0A9F5JFK5</accession>
<dbReference type="Gene3D" id="2.130.10.10">
    <property type="entry name" value="YVTN repeat-like/Quinoprotein amine dehydrogenase"/>
    <property type="match status" value="1"/>
</dbReference>
<proteinExistence type="predicted"/>
<keyword evidence="1" id="KW-0853">WD repeat</keyword>
<dbReference type="GO" id="GO:0000045">
    <property type="term" value="P:autophagosome assembly"/>
    <property type="evidence" value="ECO:0007669"/>
    <property type="project" value="InterPro"/>
</dbReference>